<dbReference type="SMART" id="SM00387">
    <property type="entry name" value="HATPase_c"/>
    <property type="match status" value="1"/>
</dbReference>
<protein>
    <recommendedName>
        <fullName evidence="2">histidine kinase</fullName>
        <ecNumber evidence="2">2.7.13.3</ecNumber>
    </recommendedName>
</protein>
<dbReference type="RefSeq" id="WP_394848955.1">
    <property type="nucleotide sequence ID" value="NZ_CP089982.1"/>
</dbReference>
<dbReference type="InterPro" id="IPR003661">
    <property type="entry name" value="HisK_dim/P_dom"/>
</dbReference>
<dbReference type="InterPro" id="IPR004358">
    <property type="entry name" value="Sig_transdc_His_kin-like_C"/>
</dbReference>
<evidence type="ECO:0000256" key="6">
    <source>
        <dbReference type="ARBA" id="ARBA00022777"/>
    </source>
</evidence>
<dbReference type="EMBL" id="CP089982">
    <property type="protein sequence ID" value="WXA98342.1"/>
    <property type="molecule type" value="Genomic_DNA"/>
</dbReference>
<gene>
    <name evidence="12" type="ORF">LZC95_16070</name>
</gene>
<evidence type="ECO:0000313" key="13">
    <source>
        <dbReference type="Proteomes" id="UP001379533"/>
    </source>
</evidence>
<evidence type="ECO:0000256" key="10">
    <source>
        <dbReference type="SAM" id="Phobius"/>
    </source>
</evidence>
<comment type="catalytic activity">
    <reaction evidence="1">
        <text>ATP + protein L-histidine = ADP + protein N-phospho-L-histidine.</text>
        <dbReference type="EC" id="2.7.13.3"/>
    </reaction>
</comment>
<dbReference type="InterPro" id="IPR036097">
    <property type="entry name" value="HisK_dim/P_sf"/>
</dbReference>
<dbReference type="InterPro" id="IPR050351">
    <property type="entry name" value="BphY/WalK/GraS-like"/>
</dbReference>
<accession>A0ABZ2KI24</accession>
<feature type="domain" description="Histidine kinase" evidence="11">
    <location>
        <begin position="331"/>
        <end position="548"/>
    </location>
</feature>
<dbReference type="SUPFAM" id="SSF55874">
    <property type="entry name" value="ATPase domain of HSP90 chaperone/DNA topoisomerase II/histidine kinase"/>
    <property type="match status" value="1"/>
</dbReference>
<dbReference type="InterPro" id="IPR005467">
    <property type="entry name" value="His_kinase_dom"/>
</dbReference>
<dbReference type="Pfam" id="PF02518">
    <property type="entry name" value="HATPase_c"/>
    <property type="match status" value="1"/>
</dbReference>
<feature type="transmembrane region" description="Helical" evidence="10">
    <location>
        <begin position="212"/>
        <end position="230"/>
    </location>
</feature>
<evidence type="ECO:0000313" key="12">
    <source>
        <dbReference type="EMBL" id="WXA98342.1"/>
    </source>
</evidence>
<dbReference type="InterPro" id="IPR036890">
    <property type="entry name" value="HATPase_C_sf"/>
</dbReference>
<evidence type="ECO:0000256" key="3">
    <source>
        <dbReference type="ARBA" id="ARBA00022553"/>
    </source>
</evidence>
<evidence type="ECO:0000256" key="5">
    <source>
        <dbReference type="ARBA" id="ARBA00022741"/>
    </source>
</evidence>
<dbReference type="EC" id="2.7.13.3" evidence="2"/>
<evidence type="ECO:0000256" key="1">
    <source>
        <dbReference type="ARBA" id="ARBA00000085"/>
    </source>
</evidence>
<dbReference type="InterPro" id="IPR003594">
    <property type="entry name" value="HATPase_dom"/>
</dbReference>
<dbReference type="PANTHER" id="PTHR42878:SF7">
    <property type="entry name" value="SENSOR HISTIDINE KINASE GLRK"/>
    <property type="match status" value="1"/>
</dbReference>
<proteinExistence type="predicted"/>
<keyword evidence="10" id="KW-0812">Transmembrane</keyword>
<evidence type="ECO:0000256" key="2">
    <source>
        <dbReference type="ARBA" id="ARBA00012438"/>
    </source>
</evidence>
<evidence type="ECO:0000259" key="11">
    <source>
        <dbReference type="PROSITE" id="PS50109"/>
    </source>
</evidence>
<dbReference type="CDD" id="cd00082">
    <property type="entry name" value="HisKA"/>
    <property type="match status" value="1"/>
</dbReference>
<keyword evidence="13" id="KW-1185">Reference proteome</keyword>
<dbReference type="Pfam" id="PF00512">
    <property type="entry name" value="HisKA"/>
    <property type="match status" value="1"/>
</dbReference>
<dbReference type="PROSITE" id="PS50109">
    <property type="entry name" value="HIS_KIN"/>
    <property type="match status" value="1"/>
</dbReference>
<evidence type="ECO:0000256" key="7">
    <source>
        <dbReference type="ARBA" id="ARBA00022840"/>
    </source>
</evidence>
<keyword evidence="3" id="KW-0597">Phosphoprotein</keyword>
<keyword evidence="6 12" id="KW-0418">Kinase</keyword>
<keyword evidence="10" id="KW-1133">Transmembrane helix</keyword>
<keyword evidence="8" id="KW-0902">Two-component regulatory system</keyword>
<keyword evidence="5" id="KW-0547">Nucleotide-binding</keyword>
<dbReference type="SUPFAM" id="SSF47384">
    <property type="entry name" value="Homodimeric domain of signal transducing histidine kinase"/>
    <property type="match status" value="1"/>
</dbReference>
<keyword evidence="4" id="KW-0808">Transferase</keyword>
<evidence type="ECO:0000256" key="4">
    <source>
        <dbReference type="ARBA" id="ARBA00022679"/>
    </source>
</evidence>
<dbReference type="PANTHER" id="PTHR42878">
    <property type="entry name" value="TWO-COMPONENT HISTIDINE KINASE"/>
    <property type="match status" value="1"/>
</dbReference>
<evidence type="ECO:0000256" key="8">
    <source>
        <dbReference type="ARBA" id="ARBA00023012"/>
    </source>
</evidence>
<name>A0ABZ2KI24_9BACT</name>
<reference evidence="12 13" key="1">
    <citation type="submission" date="2021-12" db="EMBL/GenBank/DDBJ databases">
        <title>Discovery of the Pendulisporaceae a myxobacterial family with distinct sporulation behavior and unique specialized metabolism.</title>
        <authorList>
            <person name="Garcia R."/>
            <person name="Popoff A."/>
            <person name="Bader C.D."/>
            <person name="Loehr J."/>
            <person name="Walesch S."/>
            <person name="Walt C."/>
            <person name="Boldt J."/>
            <person name="Bunk B."/>
            <person name="Haeckl F.J.F.P.J."/>
            <person name="Gunesch A.P."/>
            <person name="Birkelbach J."/>
            <person name="Nuebel U."/>
            <person name="Pietschmann T."/>
            <person name="Bach T."/>
            <person name="Mueller R."/>
        </authorList>
    </citation>
    <scope>NUCLEOTIDE SEQUENCE [LARGE SCALE GENOMIC DNA]</scope>
    <source>
        <strain evidence="12 13">MSr12523</strain>
    </source>
</reference>
<evidence type="ECO:0000256" key="9">
    <source>
        <dbReference type="SAM" id="MobiDB-lite"/>
    </source>
</evidence>
<keyword evidence="10" id="KW-0472">Membrane</keyword>
<dbReference type="Gene3D" id="1.10.287.130">
    <property type="match status" value="1"/>
</dbReference>
<dbReference type="Proteomes" id="UP001379533">
    <property type="component" value="Chromosome"/>
</dbReference>
<dbReference type="Gene3D" id="3.30.565.10">
    <property type="entry name" value="Histidine kinase-like ATPase, C-terminal domain"/>
    <property type="match status" value="1"/>
</dbReference>
<dbReference type="GO" id="GO:0016301">
    <property type="term" value="F:kinase activity"/>
    <property type="evidence" value="ECO:0007669"/>
    <property type="project" value="UniProtKB-KW"/>
</dbReference>
<dbReference type="PRINTS" id="PR00344">
    <property type="entry name" value="BCTRLSENSOR"/>
</dbReference>
<dbReference type="SMART" id="SM00388">
    <property type="entry name" value="HisKA"/>
    <property type="match status" value="1"/>
</dbReference>
<organism evidence="12 13">
    <name type="scientific">Pendulispora brunnea</name>
    <dbReference type="NCBI Taxonomy" id="2905690"/>
    <lineage>
        <taxon>Bacteria</taxon>
        <taxon>Pseudomonadati</taxon>
        <taxon>Myxococcota</taxon>
        <taxon>Myxococcia</taxon>
        <taxon>Myxococcales</taxon>
        <taxon>Sorangiineae</taxon>
        <taxon>Pendulisporaceae</taxon>
        <taxon>Pendulispora</taxon>
    </lineage>
</organism>
<sequence length="576" mass="65116">MRESAPSTAGDGRAPISERQVSRADEPDEPEFNLRLMWPIARYMEDHGGREELEKFARSCGLEAADFEGKNRWISWERFELLLANTRAIVGNDEKFKAACTHRMIETYGPIRFFFWAPTLGLMYRTIELSNRFYTSVGDFKLVARGRNFARIRWTSSRPESRLVCLSRQAHQTKLPTFFGLPEAMVREYSCIARGDSCCEYHYYWYGRQSGIFALVAFAVVALVTMYAAPGLLGKPIGWTLPLLAGALAHMYEMYRSDRADRATREEVSQGLRRIAKEEAEARREMVLLQQRQREWTRMLEEENVERSALLAQIAERVERMQDAREKTLLGFSHDLRNPLTAMQFSADYLRDNPQKLDEEGKLVVQDLTSAISHMRSMLGDLMSVATTQRDLITLAPKSIDVSGFAERLRRRLRALVHGREAVRATVTVASDAPSAIEMDQLLLDRVLDNLLTNAAKYTDRGGITVELSGVPGFLLIQVSDTGRGIKPSELERTFRAGGSDPRTRAKNSYGVGLSVVVQLLARIGGTLEVMSKPGKGTTFWVRFPAKLENETRARAIENDTGDLVKRIVTIRKSDA</sequence>
<feature type="region of interest" description="Disordered" evidence="9">
    <location>
        <begin position="1"/>
        <end position="27"/>
    </location>
</feature>
<keyword evidence="7" id="KW-0067">ATP-binding</keyword>